<reference evidence="1" key="1">
    <citation type="journal article" date="2021" name="New Phytol.">
        <title>Evolutionary innovations through gain and loss of genes in the ectomycorrhizal Boletales.</title>
        <authorList>
            <person name="Wu G."/>
            <person name="Miyauchi S."/>
            <person name="Morin E."/>
            <person name="Kuo A."/>
            <person name="Drula E."/>
            <person name="Varga T."/>
            <person name="Kohler A."/>
            <person name="Feng B."/>
            <person name="Cao Y."/>
            <person name="Lipzen A."/>
            <person name="Daum C."/>
            <person name="Hundley H."/>
            <person name="Pangilinan J."/>
            <person name="Johnson J."/>
            <person name="Barry K."/>
            <person name="LaButti K."/>
            <person name="Ng V."/>
            <person name="Ahrendt S."/>
            <person name="Min B."/>
            <person name="Choi I.G."/>
            <person name="Park H."/>
            <person name="Plett J.M."/>
            <person name="Magnuson J."/>
            <person name="Spatafora J.W."/>
            <person name="Nagy L.G."/>
            <person name="Henrissat B."/>
            <person name="Grigoriev I.V."/>
            <person name="Yang Z.L."/>
            <person name="Xu J."/>
            <person name="Martin F.M."/>
        </authorList>
    </citation>
    <scope>NUCLEOTIDE SEQUENCE</scope>
    <source>
        <strain evidence="1">KUC20120723A-06</strain>
    </source>
</reference>
<dbReference type="EMBL" id="MU266333">
    <property type="protein sequence ID" value="KAH7930323.1"/>
    <property type="molecule type" value="Genomic_DNA"/>
</dbReference>
<sequence>MKPFKSTTLIPLFSFLLFITSFIHVSCAAPQADHQVRSPGFDSVIGHWKDTVVKWFTEVPPPGFWEGAGDLGDDLQKYTKDFLHNAAQVYPEKINELTSTLGNMVNGASKLRTQIEKHDVSLETFSDELGKLMVAVLEELKRDFPSPDQAPSHEQRSVMMHTTLRKAEDAVLRVGARYGIFEGDLQPHLDELIIHVEHLIVVTGDLIEQHPYIFGALIVSAITFIISEGGLLPPFLSLLGFGPYGPVAGSAAAWMQSWI</sequence>
<gene>
    <name evidence="1" type="ORF">BV22DRAFT_1028549</name>
</gene>
<protein>
    <submittedName>
        <fullName evidence="1">Uncharacterized protein</fullName>
    </submittedName>
</protein>
<evidence type="ECO:0000313" key="1">
    <source>
        <dbReference type="EMBL" id="KAH7930323.1"/>
    </source>
</evidence>
<dbReference type="Proteomes" id="UP000790709">
    <property type="component" value="Unassembled WGS sequence"/>
</dbReference>
<keyword evidence="2" id="KW-1185">Reference proteome</keyword>
<comment type="caution">
    <text evidence="1">The sequence shown here is derived from an EMBL/GenBank/DDBJ whole genome shotgun (WGS) entry which is preliminary data.</text>
</comment>
<accession>A0ACB8C026</accession>
<name>A0ACB8C026_9AGAM</name>
<proteinExistence type="predicted"/>
<evidence type="ECO:0000313" key="2">
    <source>
        <dbReference type="Proteomes" id="UP000790709"/>
    </source>
</evidence>
<organism evidence="1 2">
    <name type="scientific">Leucogyrophana mollusca</name>
    <dbReference type="NCBI Taxonomy" id="85980"/>
    <lineage>
        <taxon>Eukaryota</taxon>
        <taxon>Fungi</taxon>
        <taxon>Dikarya</taxon>
        <taxon>Basidiomycota</taxon>
        <taxon>Agaricomycotina</taxon>
        <taxon>Agaricomycetes</taxon>
        <taxon>Agaricomycetidae</taxon>
        <taxon>Boletales</taxon>
        <taxon>Boletales incertae sedis</taxon>
        <taxon>Leucogyrophana</taxon>
    </lineage>
</organism>